<feature type="domain" description="Rhodanese" evidence="1">
    <location>
        <begin position="84"/>
        <end position="185"/>
    </location>
</feature>
<dbReference type="Pfam" id="PF00581">
    <property type="entry name" value="Rhodanese"/>
    <property type="match status" value="1"/>
</dbReference>
<dbReference type="PANTHER" id="PTHR44086:SF10">
    <property type="entry name" value="THIOSULFATE SULFURTRANSFERASE_RHODANESE-LIKE DOMAIN-CONTAINING PROTEIN 3"/>
    <property type="match status" value="1"/>
</dbReference>
<dbReference type="PANTHER" id="PTHR44086">
    <property type="entry name" value="THIOSULFATE SULFURTRANSFERASE RDL2, MITOCHONDRIAL-RELATED"/>
    <property type="match status" value="1"/>
</dbReference>
<dbReference type="GO" id="GO:0005739">
    <property type="term" value="C:mitochondrion"/>
    <property type="evidence" value="ECO:0007669"/>
    <property type="project" value="TreeGrafter"/>
</dbReference>
<accession>A0AAD7M945</accession>
<dbReference type="Proteomes" id="UP001221757">
    <property type="component" value="Unassembled WGS sequence"/>
</dbReference>
<dbReference type="GO" id="GO:0004792">
    <property type="term" value="F:thiosulfate-cyanide sulfurtransferase activity"/>
    <property type="evidence" value="ECO:0007669"/>
    <property type="project" value="TreeGrafter"/>
</dbReference>
<dbReference type="InterPro" id="IPR001763">
    <property type="entry name" value="Rhodanese-like_dom"/>
</dbReference>
<protein>
    <submittedName>
        <fullName evidence="2">Endoplasmic reticulum protein</fullName>
    </submittedName>
</protein>
<organism evidence="2 3">
    <name type="scientific">Mycena rosella</name>
    <name type="common">Pink bonnet</name>
    <name type="synonym">Agaricus rosellus</name>
    <dbReference type="NCBI Taxonomy" id="1033263"/>
    <lineage>
        <taxon>Eukaryota</taxon>
        <taxon>Fungi</taxon>
        <taxon>Dikarya</taxon>
        <taxon>Basidiomycota</taxon>
        <taxon>Agaricomycotina</taxon>
        <taxon>Agaricomycetes</taxon>
        <taxon>Agaricomycetidae</taxon>
        <taxon>Agaricales</taxon>
        <taxon>Marasmiineae</taxon>
        <taxon>Mycenaceae</taxon>
        <taxon>Mycena</taxon>
    </lineage>
</organism>
<reference evidence="2" key="1">
    <citation type="submission" date="2023-03" db="EMBL/GenBank/DDBJ databases">
        <title>Massive genome expansion in bonnet fungi (Mycena s.s.) driven by repeated elements and novel gene families across ecological guilds.</title>
        <authorList>
            <consortium name="Lawrence Berkeley National Laboratory"/>
            <person name="Harder C.B."/>
            <person name="Miyauchi S."/>
            <person name="Viragh M."/>
            <person name="Kuo A."/>
            <person name="Thoen E."/>
            <person name="Andreopoulos B."/>
            <person name="Lu D."/>
            <person name="Skrede I."/>
            <person name="Drula E."/>
            <person name="Henrissat B."/>
            <person name="Morin E."/>
            <person name="Kohler A."/>
            <person name="Barry K."/>
            <person name="LaButti K."/>
            <person name="Morin E."/>
            <person name="Salamov A."/>
            <person name="Lipzen A."/>
            <person name="Mereny Z."/>
            <person name="Hegedus B."/>
            <person name="Baldrian P."/>
            <person name="Stursova M."/>
            <person name="Weitz H."/>
            <person name="Taylor A."/>
            <person name="Grigoriev I.V."/>
            <person name="Nagy L.G."/>
            <person name="Martin F."/>
            <person name="Kauserud H."/>
        </authorList>
    </citation>
    <scope>NUCLEOTIDE SEQUENCE</scope>
    <source>
        <strain evidence="2">CBHHK067</strain>
    </source>
</reference>
<comment type="caution">
    <text evidence="2">The sequence shown here is derived from an EMBL/GenBank/DDBJ whole genome shotgun (WGS) entry which is preliminary data.</text>
</comment>
<name>A0AAD7M945_MYCRO</name>
<sequence length="186" mass="21023">MLRIPALRVVRAFRPQTAIPRTAIPIFAARTLQRFESTQSTPEPEKLTPQQAFKAAQKLSDDLQRDWDAKVITYEELLPKTQSPSSDSYLIDVREREEVIQGMIPSAVNLPLSGLSNSLHLLPDAFKAQHGFEKPKKSQELTFYCRSGMRSTSASDVAKRNGYTNILNYKGSWLEWVEKGGEKAKQ</sequence>
<evidence type="ECO:0000313" key="2">
    <source>
        <dbReference type="EMBL" id="KAJ7706427.1"/>
    </source>
</evidence>
<evidence type="ECO:0000313" key="3">
    <source>
        <dbReference type="Proteomes" id="UP001221757"/>
    </source>
</evidence>
<dbReference type="InterPro" id="IPR036873">
    <property type="entry name" value="Rhodanese-like_dom_sf"/>
</dbReference>
<dbReference type="EMBL" id="JARKIE010000007">
    <property type="protein sequence ID" value="KAJ7706427.1"/>
    <property type="molecule type" value="Genomic_DNA"/>
</dbReference>
<gene>
    <name evidence="2" type="ORF">B0H17DRAFT_1037163</name>
</gene>
<dbReference type="SUPFAM" id="SSF52821">
    <property type="entry name" value="Rhodanese/Cell cycle control phosphatase"/>
    <property type="match status" value="1"/>
</dbReference>
<proteinExistence type="predicted"/>
<evidence type="ECO:0000259" key="1">
    <source>
        <dbReference type="PROSITE" id="PS50206"/>
    </source>
</evidence>
<dbReference type="SMART" id="SM00450">
    <property type="entry name" value="RHOD"/>
    <property type="match status" value="1"/>
</dbReference>
<dbReference type="PROSITE" id="PS50206">
    <property type="entry name" value="RHODANESE_3"/>
    <property type="match status" value="1"/>
</dbReference>
<dbReference type="AlphaFoldDB" id="A0AAD7M945"/>
<keyword evidence="3" id="KW-1185">Reference proteome</keyword>
<dbReference type="Gene3D" id="3.40.250.10">
    <property type="entry name" value="Rhodanese-like domain"/>
    <property type="match status" value="1"/>
</dbReference>